<feature type="signal peptide" evidence="2">
    <location>
        <begin position="1"/>
        <end position="20"/>
    </location>
</feature>
<protein>
    <recommendedName>
        <fullName evidence="3">DUF8173 domain-containing protein</fullName>
    </recommendedName>
</protein>
<keyword evidence="2" id="KW-0732">Signal</keyword>
<dbReference type="STRING" id="1798495.A3C19_00745"/>
<feature type="transmembrane region" description="Helical" evidence="1">
    <location>
        <begin position="294"/>
        <end position="319"/>
    </location>
</feature>
<feature type="domain" description="DUF8173" evidence="3">
    <location>
        <begin position="222"/>
        <end position="369"/>
    </location>
</feature>
<dbReference type="Pfam" id="PF26514">
    <property type="entry name" value="DUF8173"/>
    <property type="match status" value="1"/>
</dbReference>
<keyword evidence="1" id="KW-0812">Transmembrane</keyword>
<organism evidence="4 5">
    <name type="scientific">Candidatus Kaiserbacteria bacterium RIFCSPHIGHO2_02_FULL_54_22</name>
    <dbReference type="NCBI Taxonomy" id="1798495"/>
    <lineage>
        <taxon>Bacteria</taxon>
        <taxon>Candidatus Kaiseribacteriota</taxon>
    </lineage>
</organism>
<evidence type="ECO:0000313" key="5">
    <source>
        <dbReference type="Proteomes" id="UP000178532"/>
    </source>
</evidence>
<name>A0A1F6DK53_9BACT</name>
<keyword evidence="1" id="KW-1133">Transmembrane helix</keyword>
<feature type="transmembrane region" description="Helical" evidence="1">
    <location>
        <begin position="221"/>
        <end position="245"/>
    </location>
</feature>
<feature type="chain" id="PRO_5009523888" description="DUF8173 domain-containing protein" evidence="2">
    <location>
        <begin position="21"/>
        <end position="388"/>
    </location>
</feature>
<evidence type="ECO:0000313" key="4">
    <source>
        <dbReference type="EMBL" id="OGG61766.1"/>
    </source>
</evidence>
<feature type="transmembrane region" description="Helical" evidence="1">
    <location>
        <begin position="356"/>
        <end position="378"/>
    </location>
</feature>
<dbReference type="Proteomes" id="UP000178532">
    <property type="component" value="Unassembled WGS sequence"/>
</dbReference>
<evidence type="ECO:0000256" key="1">
    <source>
        <dbReference type="SAM" id="Phobius"/>
    </source>
</evidence>
<gene>
    <name evidence="4" type="ORF">A3C19_00745</name>
</gene>
<reference evidence="4 5" key="1">
    <citation type="journal article" date="2016" name="Nat. Commun.">
        <title>Thousands of microbial genomes shed light on interconnected biogeochemical processes in an aquifer system.</title>
        <authorList>
            <person name="Anantharaman K."/>
            <person name="Brown C.T."/>
            <person name="Hug L.A."/>
            <person name="Sharon I."/>
            <person name="Castelle C.J."/>
            <person name="Probst A.J."/>
            <person name="Thomas B.C."/>
            <person name="Singh A."/>
            <person name="Wilkins M.J."/>
            <person name="Karaoz U."/>
            <person name="Brodie E.L."/>
            <person name="Williams K.H."/>
            <person name="Hubbard S.S."/>
            <person name="Banfield J.F."/>
        </authorList>
    </citation>
    <scope>NUCLEOTIDE SEQUENCE [LARGE SCALE GENOMIC DNA]</scope>
</reference>
<accession>A0A1F6DK53</accession>
<feature type="transmembrane region" description="Helical" evidence="1">
    <location>
        <begin position="265"/>
        <end position="288"/>
    </location>
</feature>
<dbReference type="EMBL" id="MFLI01000017">
    <property type="protein sequence ID" value="OGG61766.1"/>
    <property type="molecule type" value="Genomic_DNA"/>
</dbReference>
<dbReference type="AlphaFoldDB" id="A0A1F6DK53"/>
<comment type="caution">
    <text evidence="4">The sequence shown here is derived from an EMBL/GenBank/DDBJ whole genome shotgun (WGS) entry which is preliminary data.</text>
</comment>
<keyword evidence="1" id="KW-0472">Membrane</keyword>
<sequence length="388" mass="40225">MQRTLFILLALLLLPASSYAASTPSSFWAARSVLVASSSPGNAYAAGVSVVVTAPVQGDLLAFGGSVVTAAPVSGDGLLFAGSVSSRAPVRGDLRAFGGSITIEEPVSGDLVAVGLSVNNSGRVLGNVFIIAANTTMANGALGPVTIYGNNVSLAGTFAGDVTVVAWGRVVLAPGTTINGALTYEAPVEAIIPASATIRGKATYTNASYLPDAGTSRTLSLISIGLFLLIRILGALILAGLLAGLFPRFAETIVNRAAQMRPNRIFLTALLGFAVFIVTPVLSLFLALTFVGLGLAFLILIAYALIALLSLIYAGILLGSLFARRYLHREVVLWHDGVLGMLALSLVTLVPSAGFFIAFFFTAFSAGALLLVFFNFAFPHEEQTPELL</sequence>
<evidence type="ECO:0000256" key="2">
    <source>
        <dbReference type="SAM" id="SignalP"/>
    </source>
</evidence>
<evidence type="ECO:0000259" key="3">
    <source>
        <dbReference type="Pfam" id="PF26514"/>
    </source>
</evidence>
<feature type="transmembrane region" description="Helical" evidence="1">
    <location>
        <begin position="331"/>
        <end position="350"/>
    </location>
</feature>
<proteinExistence type="predicted"/>
<dbReference type="InterPro" id="IPR058486">
    <property type="entry name" value="DUF8173"/>
</dbReference>